<organism evidence="2 3">
    <name type="scientific">Labilithrix luteola</name>
    <dbReference type="NCBI Taxonomy" id="1391654"/>
    <lineage>
        <taxon>Bacteria</taxon>
        <taxon>Pseudomonadati</taxon>
        <taxon>Myxococcota</taxon>
        <taxon>Polyangia</taxon>
        <taxon>Polyangiales</taxon>
        <taxon>Labilitrichaceae</taxon>
        <taxon>Labilithrix</taxon>
    </lineage>
</organism>
<evidence type="ECO:0000313" key="2">
    <source>
        <dbReference type="EMBL" id="AKU98776.1"/>
    </source>
</evidence>
<evidence type="ECO:0000313" key="3">
    <source>
        <dbReference type="Proteomes" id="UP000064967"/>
    </source>
</evidence>
<gene>
    <name evidence="2" type="ORF">AKJ09_05440</name>
</gene>
<dbReference type="STRING" id="1391654.AKJ09_05440"/>
<reference evidence="2 3" key="1">
    <citation type="submission" date="2015-08" db="EMBL/GenBank/DDBJ databases">
        <authorList>
            <person name="Babu N.S."/>
            <person name="Beckwith C.J."/>
            <person name="Beseler K.G."/>
            <person name="Brison A."/>
            <person name="Carone J.V."/>
            <person name="Caskin T.P."/>
            <person name="Diamond M."/>
            <person name="Durham M.E."/>
            <person name="Foxe J.M."/>
            <person name="Go M."/>
            <person name="Henderson B.A."/>
            <person name="Jones I.B."/>
            <person name="McGettigan J.A."/>
            <person name="Micheletti S.J."/>
            <person name="Nasrallah M.E."/>
            <person name="Ortiz D."/>
            <person name="Piller C.R."/>
            <person name="Privatt S.R."/>
            <person name="Schneider S.L."/>
            <person name="Sharp S."/>
            <person name="Smith T.C."/>
            <person name="Stanton J.D."/>
            <person name="Ullery H.E."/>
            <person name="Wilson R.J."/>
            <person name="Serrano M.G."/>
            <person name="Buck G."/>
            <person name="Lee V."/>
            <person name="Wang Y."/>
            <person name="Carvalho R."/>
            <person name="Voegtly L."/>
            <person name="Shi R."/>
            <person name="Duckworth R."/>
            <person name="Johnson A."/>
            <person name="Loviza R."/>
            <person name="Walstead R."/>
            <person name="Shah Z."/>
            <person name="Kiflezghi M."/>
            <person name="Wade K."/>
            <person name="Ball S.L."/>
            <person name="Bradley K.W."/>
            <person name="Asai D.J."/>
            <person name="Bowman C.A."/>
            <person name="Russell D.A."/>
            <person name="Pope W.H."/>
            <person name="Jacobs-Sera D."/>
            <person name="Hendrix R.W."/>
            <person name="Hatfull G.F."/>
        </authorList>
    </citation>
    <scope>NUCLEOTIDE SEQUENCE [LARGE SCALE GENOMIC DNA]</scope>
    <source>
        <strain evidence="2 3">DSM 27648</strain>
    </source>
</reference>
<accession>A0A0K1PZH4</accession>
<dbReference type="AlphaFoldDB" id="A0A0K1PZH4"/>
<evidence type="ECO:0008006" key="4">
    <source>
        <dbReference type="Google" id="ProtNLM"/>
    </source>
</evidence>
<dbReference type="PATRIC" id="fig|1391654.3.peg.5514"/>
<feature type="region of interest" description="Disordered" evidence="1">
    <location>
        <begin position="18"/>
        <end position="45"/>
    </location>
</feature>
<keyword evidence="3" id="KW-1185">Reference proteome</keyword>
<sequence length="391" mass="40088">MLVVASGAGVLGVACASNEAAGDGPAPGDPGRVPTPDAGGDAALDARDDAPCADCADFPSVCSDDVLCPNGPFGSPDDPSSLDPRTDVLVVRGRGPNDVWVAGAIGAVAHFDGTSWARSDLGAPETQRALWLRDSGEVAFGTFSNLYTRGPEFDAGDAGISPGGWSLQPPPPAPSSFDPSSQSLRFTWAWPGSNTLWMGTLGTCGLWRLRFTPPSTLEILEGIAPSVCADIGGREVLGIHGVSAASLWAVGGGGAAIHVTGADGDAPVAKPFNSLTPYALRGVWAASENDVWAVGASGTIRHYRGDSLFWEVVDDVPTTRALNAVWGTSAADVWAVGDAGTVLHYDGSHWSRMKVAGLGALRPNLYAVWSPSPGHVWIGGQGVVLSVGGKP</sequence>
<protein>
    <recommendedName>
        <fullName evidence="4">Type IV fimbrial biogenesis protein PilY1</fullName>
    </recommendedName>
</protein>
<proteinExistence type="predicted"/>
<feature type="compositionally biased region" description="Low complexity" evidence="1">
    <location>
        <begin position="18"/>
        <end position="43"/>
    </location>
</feature>
<dbReference type="Proteomes" id="UP000064967">
    <property type="component" value="Chromosome"/>
</dbReference>
<evidence type="ECO:0000256" key="1">
    <source>
        <dbReference type="SAM" id="MobiDB-lite"/>
    </source>
</evidence>
<dbReference type="KEGG" id="llu:AKJ09_05440"/>
<dbReference type="EMBL" id="CP012333">
    <property type="protein sequence ID" value="AKU98776.1"/>
    <property type="molecule type" value="Genomic_DNA"/>
</dbReference>
<feature type="region of interest" description="Disordered" evidence="1">
    <location>
        <begin position="158"/>
        <end position="178"/>
    </location>
</feature>
<name>A0A0K1PZH4_9BACT</name>